<keyword evidence="2" id="KW-1185">Reference proteome</keyword>
<comment type="caution">
    <text evidence="1">The sequence shown here is derived from an EMBL/GenBank/DDBJ whole genome shotgun (WGS) entry which is preliminary data.</text>
</comment>
<reference evidence="2" key="1">
    <citation type="journal article" date="2019" name="Int. J. Syst. Evol. Microbiol.">
        <title>The Global Catalogue of Microorganisms (GCM) 10K type strain sequencing project: providing services to taxonomists for standard genome sequencing and annotation.</title>
        <authorList>
            <consortium name="The Broad Institute Genomics Platform"/>
            <consortium name="The Broad Institute Genome Sequencing Center for Infectious Disease"/>
            <person name="Wu L."/>
            <person name="Ma J."/>
        </authorList>
    </citation>
    <scope>NUCLEOTIDE SEQUENCE [LARGE SCALE GENOMIC DNA]</scope>
    <source>
        <strain evidence="2">CCM 3243</strain>
    </source>
</reference>
<proteinExistence type="predicted"/>
<gene>
    <name evidence="1" type="ORF">ACFO3R_24940</name>
</gene>
<dbReference type="Proteomes" id="UP001595871">
    <property type="component" value="Unassembled WGS sequence"/>
</dbReference>
<evidence type="ECO:0000313" key="2">
    <source>
        <dbReference type="Proteomes" id="UP001595871"/>
    </source>
</evidence>
<dbReference type="EMBL" id="JBHSCF010000043">
    <property type="protein sequence ID" value="MFC4189609.1"/>
    <property type="molecule type" value="Genomic_DNA"/>
</dbReference>
<sequence>MTAALALLAITEIMTKASNKAVGPFGKLDYTLTGATDGDVDVLRELHQGRWLVPTPPTTLDAVAFNDDDSVRAVYIKLIPWTLPRWMGGEEGRNKYAKSALEGHLERNPEDIRKALIDVETNMVIDYLNGLLGRKYREDPIPEHRLLDAHTTVKDALAAGFTLEQLVAVAWSATAGSVAWGQRTPGLKPGSVAAATVTNLSRRIGYASDRPVPEYELPNWVPRPAVHAVALRMQARCDKLAEAMSTFFDLQQRVNSRQAHEMEADFASHPFPRQQENFKGLAEDLRSAPQAKAEDPISYAVLSPSGAITFEHGTPSEMRNSVTGSGSGFVDRIMIEGTPTVNAYVGELVPATAENRNTIGVEMMALLGEPQDVVLGSIAFFAVTPTSKAPRGLDAEQQALLRAAHDAVTAPLHS</sequence>
<evidence type="ECO:0000313" key="1">
    <source>
        <dbReference type="EMBL" id="MFC4189609.1"/>
    </source>
</evidence>
<organism evidence="1 2">
    <name type="scientific">Streptomyces flavovirens</name>
    <dbReference type="NCBI Taxonomy" id="52258"/>
    <lineage>
        <taxon>Bacteria</taxon>
        <taxon>Bacillati</taxon>
        <taxon>Actinomycetota</taxon>
        <taxon>Actinomycetes</taxon>
        <taxon>Kitasatosporales</taxon>
        <taxon>Streptomycetaceae</taxon>
        <taxon>Streptomyces</taxon>
    </lineage>
</organism>
<dbReference type="RefSeq" id="WP_200696869.1">
    <property type="nucleotide sequence ID" value="NZ_BAAAYA010000008.1"/>
</dbReference>
<protein>
    <submittedName>
        <fullName evidence="1">Uncharacterized protein</fullName>
    </submittedName>
</protein>
<accession>A0ABV8NAY2</accession>
<name>A0ABV8NAY2_9ACTN</name>